<comment type="caution">
    <text evidence="1">The sequence shown here is derived from an EMBL/GenBank/DDBJ whole genome shotgun (WGS) entry which is preliminary data.</text>
</comment>
<dbReference type="EMBL" id="JABSNM010000039">
    <property type="protein sequence ID" value="NRT58643.1"/>
    <property type="molecule type" value="Genomic_DNA"/>
</dbReference>
<accession>A0ABX2GAK6</accession>
<dbReference type="Proteomes" id="UP001516061">
    <property type="component" value="Unassembled WGS sequence"/>
</dbReference>
<evidence type="ECO:0000313" key="1">
    <source>
        <dbReference type="EMBL" id="NRT58643.1"/>
    </source>
</evidence>
<proteinExistence type="predicted"/>
<sequence>MGALINFKKILNKEFRCVAALNARWNFYKIKKIFDGGKKCENDIFYVVSLTSYPRRYKDLARTIKSILMQKTRNKYEVILWIAKNDIDELPNDVVNLCKFGLKINSCEDLRSYKKIVPLAEIIAAGDICPVGVIIADDDMNYPQGWLNSLIEDNVLYPADVVAHRVHRIKYLSNGFPDDYMNWIHSISEPGIDSGNFATGCGGVLYPTVLLKRMNFNVNVIRDTCPDGDDIWLYAETRKLNSVVRLATKKIDIFEWSAAQSSALWLENCIQGRNNQQIKKYWEVCGGWNKR</sequence>
<gene>
    <name evidence="1" type="ORF">HNQ01_004423</name>
</gene>
<evidence type="ECO:0000313" key="2">
    <source>
        <dbReference type="Proteomes" id="UP001516061"/>
    </source>
</evidence>
<protein>
    <recommendedName>
        <fullName evidence="3">Glycosyltransferase 2-like domain-containing protein</fullName>
    </recommendedName>
</protein>
<evidence type="ECO:0008006" key="3">
    <source>
        <dbReference type="Google" id="ProtNLM"/>
    </source>
</evidence>
<name>A0ABX2GAK6_9BURK</name>
<reference evidence="1 2" key="1">
    <citation type="submission" date="2020-05" db="EMBL/GenBank/DDBJ databases">
        <title>Genomic Encyclopedia of Type Strains, Phase IV (KMG-V): Genome sequencing to study the core and pangenomes of soil and plant-associated prokaryotes.</title>
        <authorList>
            <person name="Whitman W."/>
        </authorList>
    </citation>
    <scope>NUCLEOTIDE SEQUENCE [LARGE SCALE GENOMIC DNA]</scope>
    <source>
        <strain evidence="1 2">C29</strain>
    </source>
</reference>
<organism evidence="1 2">
    <name type="scientific">Sphaerotilus uruguayifluvii</name>
    <dbReference type="NCBI Taxonomy" id="2735897"/>
    <lineage>
        <taxon>Bacteria</taxon>
        <taxon>Pseudomonadati</taxon>
        <taxon>Pseudomonadota</taxon>
        <taxon>Betaproteobacteria</taxon>
        <taxon>Burkholderiales</taxon>
        <taxon>Sphaerotilaceae</taxon>
        <taxon>Sphaerotilus</taxon>
    </lineage>
</organism>
<keyword evidence="2" id="KW-1185">Reference proteome</keyword>
<dbReference type="RefSeq" id="WP_217427654.1">
    <property type="nucleotide sequence ID" value="NZ_JABSNM010000039.1"/>
</dbReference>